<gene>
    <name evidence="3" type="ORF">H696_01805</name>
</gene>
<reference evidence="3" key="1">
    <citation type="submission" date="2013-04" db="EMBL/GenBank/DDBJ databases">
        <title>The Genome Sequence of Fonticula alba ATCC 38817.</title>
        <authorList>
            <consortium name="The Broad Institute Genomics Platform"/>
            <person name="Russ C."/>
            <person name="Cuomo C."/>
            <person name="Burger G."/>
            <person name="Gray M.W."/>
            <person name="Holland P.W.H."/>
            <person name="King N."/>
            <person name="Lang F.B.F."/>
            <person name="Roger A.J."/>
            <person name="Ruiz-Trillo I."/>
            <person name="Brown M."/>
            <person name="Walker B."/>
            <person name="Young S."/>
            <person name="Zeng Q."/>
            <person name="Gargeya S."/>
            <person name="Fitzgerald M."/>
            <person name="Haas B."/>
            <person name="Abouelleil A."/>
            <person name="Allen A.W."/>
            <person name="Alvarado L."/>
            <person name="Arachchi H.M."/>
            <person name="Berlin A.M."/>
            <person name="Chapman S.B."/>
            <person name="Gainer-Dewar J."/>
            <person name="Goldberg J."/>
            <person name="Griggs A."/>
            <person name="Gujja S."/>
            <person name="Hansen M."/>
            <person name="Howarth C."/>
            <person name="Imamovic A."/>
            <person name="Ireland A."/>
            <person name="Larimer J."/>
            <person name="McCowan C."/>
            <person name="Murphy C."/>
            <person name="Pearson M."/>
            <person name="Poon T.W."/>
            <person name="Priest M."/>
            <person name="Roberts A."/>
            <person name="Saif S."/>
            <person name="Shea T."/>
            <person name="Sisk P."/>
            <person name="Sykes S."/>
            <person name="Wortman J."/>
            <person name="Nusbaum C."/>
            <person name="Birren B."/>
        </authorList>
    </citation>
    <scope>NUCLEOTIDE SEQUENCE [LARGE SCALE GENOMIC DNA]</scope>
    <source>
        <strain evidence="3">ATCC 38817</strain>
    </source>
</reference>
<dbReference type="Pfam" id="PF03676">
    <property type="entry name" value="PHAF1"/>
    <property type="match status" value="2"/>
</dbReference>
<dbReference type="EMBL" id="KB932202">
    <property type="protein sequence ID" value="KCV72409.1"/>
    <property type="molecule type" value="Genomic_DNA"/>
</dbReference>
<dbReference type="AlphaFoldDB" id="A0A058ZDE3"/>
<accession>A0A058ZDE3</accession>
<comment type="similarity">
    <text evidence="1">Belongs to the PHAF1 family.</text>
</comment>
<dbReference type="InterPro" id="IPR039156">
    <property type="entry name" value="PHAF1/BROMI"/>
</dbReference>
<evidence type="ECO:0000256" key="1">
    <source>
        <dbReference type="ARBA" id="ARBA00024339"/>
    </source>
</evidence>
<dbReference type="Proteomes" id="UP000030693">
    <property type="component" value="Unassembled WGS sequence"/>
</dbReference>
<feature type="compositionally biased region" description="Low complexity" evidence="2">
    <location>
        <begin position="543"/>
        <end position="575"/>
    </location>
</feature>
<protein>
    <submittedName>
        <fullName evidence="3">Uncharacterized protein</fullName>
    </submittedName>
</protein>
<evidence type="ECO:0000256" key="2">
    <source>
        <dbReference type="SAM" id="MobiDB-lite"/>
    </source>
</evidence>
<dbReference type="RefSeq" id="XP_009493987.1">
    <property type="nucleotide sequence ID" value="XM_009495712.1"/>
</dbReference>
<evidence type="ECO:0000313" key="3">
    <source>
        <dbReference type="EMBL" id="KCV72409.1"/>
    </source>
</evidence>
<feature type="region of interest" description="Disordered" evidence="2">
    <location>
        <begin position="543"/>
        <end position="586"/>
    </location>
</feature>
<dbReference type="OrthoDB" id="411211at2759"/>
<dbReference type="PANTHER" id="PTHR13465">
    <property type="entry name" value="UPF0183 PROTEIN"/>
    <property type="match status" value="1"/>
</dbReference>
<sequence>MLGQRSLPLKSPIPPSWTVPWVLDVQPAAYLGDLFLGSPISDILAQFERSPTTILHQFVVRYDRRPNSPAPHLQLDVASRQVTLHFHPVCQRLCLIDVTISQAVHLSYRGSLFFSNTGPITPDDIIDAFGLTKSPVFGGFVGGNGATAIAILDYPGISFVFHFPAAGLGEARRPAIGESIRFPTRLPSVCQRVLIHADTALLDVPHSTGLDPLDAQHSHRQSYPHAAGWSQHSPPMAGTEQCGSGGRSPRLMADPVFGGRNVHLPLLWPKRPPPTVSPLQPAHEPVVLFLDALPLAVSRSFCETVPALVFPLRRLVVRLGQGSQSIQDRLGAPCAVHYPSAARLLPRVGAGGPASALGPGESTAVAATPPVVSSPAAAHAIYHDRALAALRLANENLRASGELPASVQVSSMSTMLDLHPLTVDRAQLVDAVRQHSSGHSYGLGHSVGNALPLADLAGSASGRPGNNDYILHYAILGVDILVCGVSHRAMRFILRTNVPGHAGFGRVRRCNFQVVSDRALAGPEARRLLELDEMDLAIGAGWRPGPSSSGSGVVSPNPSSSASVSSSSSSDAGEGARSGPGSGSNASLLDRSVTGLSFFWDADWQLLRRALASTPFGVLPVRAPGDGPVASVSGLDTQQPYLFVDESGSDALGTFGPTALDGFVVVPPSPARGAFEQSAPLSPSDPSFWTVGPTAEVDPEEVPLRSADTGAPMETRAVCFSVESTRAGQVASVSTFLGRWVAGRQHTASPLL</sequence>
<organism evidence="3">
    <name type="scientific">Fonticula alba</name>
    <name type="common">Slime mold</name>
    <dbReference type="NCBI Taxonomy" id="691883"/>
    <lineage>
        <taxon>Eukaryota</taxon>
        <taxon>Rotosphaerida</taxon>
        <taxon>Fonticulaceae</taxon>
        <taxon>Fonticula</taxon>
    </lineage>
</organism>
<dbReference type="PANTHER" id="PTHR13465:SF2">
    <property type="entry name" value="PHAGOSOME ASSEMBLY FACTOR 1"/>
    <property type="match status" value="1"/>
</dbReference>
<keyword evidence="4" id="KW-1185">Reference proteome</keyword>
<name>A0A058ZDE3_FONAL</name>
<proteinExistence type="inferred from homology"/>
<feature type="region of interest" description="Disordered" evidence="2">
    <location>
        <begin position="212"/>
        <end position="247"/>
    </location>
</feature>
<dbReference type="InterPro" id="IPR005373">
    <property type="entry name" value="PHAF1"/>
</dbReference>
<dbReference type="GeneID" id="20526530"/>
<evidence type="ECO:0000313" key="4">
    <source>
        <dbReference type="Proteomes" id="UP000030693"/>
    </source>
</evidence>